<evidence type="ECO:0000313" key="2">
    <source>
        <dbReference type="Proteomes" id="UP000276215"/>
    </source>
</evidence>
<reference evidence="1 2" key="1">
    <citation type="journal article" date="2018" name="Nat. Ecol. Evol.">
        <title>Pezizomycetes genomes reveal the molecular basis of ectomycorrhizal truffle lifestyle.</title>
        <authorList>
            <person name="Murat C."/>
            <person name="Payen T."/>
            <person name="Noel B."/>
            <person name="Kuo A."/>
            <person name="Morin E."/>
            <person name="Chen J."/>
            <person name="Kohler A."/>
            <person name="Krizsan K."/>
            <person name="Balestrini R."/>
            <person name="Da Silva C."/>
            <person name="Montanini B."/>
            <person name="Hainaut M."/>
            <person name="Levati E."/>
            <person name="Barry K.W."/>
            <person name="Belfiori B."/>
            <person name="Cichocki N."/>
            <person name="Clum A."/>
            <person name="Dockter R.B."/>
            <person name="Fauchery L."/>
            <person name="Guy J."/>
            <person name="Iotti M."/>
            <person name="Le Tacon F."/>
            <person name="Lindquist E.A."/>
            <person name="Lipzen A."/>
            <person name="Malagnac F."/>
            <person name="Mello A."/>
            <person name="Molinier V."/>
            <person name="Miyauchi S."/>
            <person name="Poulain J."/>
            <person name="Riccioni C."/>
            <person name="Rubini A."/>
            <person name="Sitrit Y."/>
            <person name="Splivallo R."/>
            <person name="Traeger S."/>
            <person name="Wang M."/>
            <person name="Zifcakova L."/>
            <person name="Wipf D."/>
            <person name="Zambonelli A."/>
            <person name="Paolocci F."/>
            <person name="Nowrousian M."/>
            <person name="Ottonello S."/>
            <person name="Baldrian P."/>
            <person name="Spatafora J.W."/>
            <person name="Henrissat B."/>
            <person name="Nagy L.G."/>
            <person name="Aury J.M."/>
            <person name="Wincker P."/>
            <person name="Grigoriev I.V."/>
            <person name="Bonfante P."/>
            <person name="Martin F.M."/>
        </authorList>
    </citation>
    <scope>NUCLEOTIDE SEQUENCE [LARGE SCALE GENOMIC DNA]</scope>
    <source>
        <strain evidence="1 2">120613-1</strain>
    </source>
</reference>
<dbReference type="EMBL" id="ML120388">
    <property type="protein sequence ID" value="RPA99408.1"/>
    <property type="molecule type" value="Genomic_DNA"/>
</dbReference>
<gene>
    <name evidence="1" type="ORF">L873DRAFT_925892</name>
</gene>
<evidence type="ECO:0000313" key="1">
    <source>
        <dbReference type="EMBL" id="RPA99408.1"/>
    </source>
</evidence>
<organism evidence="1 2">
    <name type="scientific">Choiromyces venosus 120613-1</name>
    <dbReference type="NCBI Taxonomy" id="1336337"/>
    <lineage>
        <taxon>Eukaryota</taxon>
        <taxon>Fungi</taxon>
        <taxon>Dikarya</taxon>
        <taxon>Ascomycota</taxon>
        <taxon>Pezizomycotina</taxon>
        <taxon>Pezizomycetes</taxon>
        <taxon>Pezizales</taxon>
        <taxon>Tuberaceae</taxon>
        <taxon>Choiromyces</taxon>
    </lineage>
</organism>
<sequence>MFLYFSAILFILLGCLVAGLIGGLMGKGFVALMDPPACTSNTKDVSREYRATEPDYFQDTDVYERFYTILQKICQPVRTCDN</sequence>
<dbReference type="Proteomes" id="UP000276215">
    <property type="component" value="Unassembled WGS sequence"/>
</dbReference>
<name>A0A3N4JQW6_9PEZI</name>
<dbReference type="AlphaFoldDB" id="A0A3N4JQW6"/>
<keyword evidence="2" id="KW-1185">Reference proteome</keyword>
<proteinExistence type="predicted"/>
<accession>A0A3N4JQW6</accession>
<protein>
    <submittedName>
        <fullName evidence="1">Uncharacterized protein</fullName>
    </submittedName>
</protein>